<feature type="region of interest" description="Disordered" evidence="1">
    <location>
        <begin position="1"/>
        <end position="22"/>
    </location>
</feature>
<reference evidence="2 3" key="1">
    <citation type="journal article" date="2019" name="Commun. Biol.">
        <title>The bagworm genome reveals a unique fibroin gene that provides high tensile strength.</title>
        <authorList>
            <person name="Kono N."/>
            <person name="Nakamura H."/>
            <person name="Ohtoshi R."/>
            <person name="Tomita M."/>
            <person name="Numata K."/>
            <person name="Arakawa K."/>
        </authorList>
    </citation>
    <scope>NUCLEOTIDE SEQUENCE [LARGE SCALE GENOMIC DNA]</scope>
</reference>
<dbReference type="EMBL" id="BGZK01000072">
    <property type="protein sequence ID" value="GBP15522.1"/>
    <property type="molecule type" value="Genomic_DNA"/>
</dbReference>
<protein>
    <submittedName>
        <fullName evidence="2">Uncharacterized protein</fullName>
    </submittedName>
</protein>
<evidence type="ECO:0000256" key="1">
    <source>
        <dbReference type="SAM" id="MobiDB-lite"/>
    </source>
</evidence>
<sequence length="94" mass="10331">MQTSIAVHGHSQPRRSTSPASGFVIGVSDREGIDKERVGCHYKSTPGDTQASYATDSVILCENLVSNLSSRPIFVLQLNYATAWLYHFNSNSKE</sequence>
<organism evidence="2 3">
    <name type="scientific">Eumeta variegata</name>
    <name type="common">Bagworm moth</name>
    <name type="synonym">Eumeta japonica</name>
    <dbReference type="NCBI Taxonomy" id="151549"/>
    <lineage>
        <taxon>Eukaryota</taxon>
        <taxon>Metazoa</taxon>
        <taxon>Ecdysozoa</taxon>
        <taxon>Arthropoda</taxon>
        <taxon>Hexapoda</taxon>
        <taxon>Insecta</taxon>
        <taxon>Pterygota</taxon>
        <taxon>Neoptera</taxon>
        <taxon>Endopterygota</taxon>
        <taxon>Lepidoptera</taxon>
        <taxon>Glossata</taxon>
        <taxon>Ditrysia</taxon>
        <taxon>Tineoidea</taxon>
        <taxon>Psychidae</taxon>
        <taxon>Oiketicinae</taxon>
        <taxon>Eumeta</taxon>
    </lineage>
</organism>
<evidence type="ECO:0000313" key="2">
    <source>
        <dbReference type="EMBL" id="GBP15522.1"/>
    </source>
</evidence>
<name>A0A4C1TLY5_EUMVA</name>
<keyword evidence="3" id="KW-1185">Reference proteome</keyword>
<dbReference type="AlphaFoldDB" id="A0A4C1TLY5"/>
<gene>
    <name evidence="2" type="ORF">EVAR_9300_1</name>
</gene>
<dbReference type="Proteomes" id="UP000299102">
    <property type="component" value="Unassembled WGS sequence"/>
</dbReference>
<accession>A0A4C1TLY5</accession>
<evidence type="ECO:0000313" key="3">
    <source>
        <dbReference type="Proteomes" id="UP000299102"/>
    </source>
</evidence>
<comment type="caution">
    <text evidence="2">The sequence shown here is derived from an EMBL/GenBank/DDBJ whole genome shotgun (WGS) entry which is preliminary data.</text>
</comment>
<proteinExistence type="predicted"/>